<proteinExistence type="predicted"/>
<organism evidence="2 3">
    <name type="scientific">Bombyx mori densovirus 5 (isolate Shinshu)</name>
    <name type="common">BmDNV-5</name>
    <dbReference type="NCBI Taxonomy" id="648251"/>
    <lineage>
        <taxon>Viruses</taxon>
        <taxon>Monodnaviria</taxon>
        <taxon>Shotokuvirae</taxon>
        <taxon>Cossaviricota</taxon>
        <taxon>Quintoviricetes</taxon>
        <taxon>Piccovirales</taxon>
        <taxon>Parvoviridae</taxon>
        <taxon>Densovirinae</taxon>
        <taxon>Iteradensovirus</taxon>
        <taxon>Iteradensovirus lepidopteran1</taxon>
    </lineage>
</organism>
<dbReference type="GeneID" id="955425"/>
<dbReference type="KEGG" id="vg:955425"/>
<evidence type="ECO:0000313" key="2">
    <source>
        <dbReference type="EMBL" id="BAA96075.1"/>
    </source>
</evidence>
<name>Q9JFY1_BMDNS</name>
<protein>
    <submittedName>
        <fullName evidence="2">Nonstructural protein</fullName>
    </submittedName>
</protein>
<organismHost>
    <name type="scientific">Bombyx mori</name>
    <name type="common">Silk moth</name>
    <dbReference type="NCBI Taxonomy" id="7091"/>
</organismHost>
<evidence type="ECO:0000256" key="1">
    <source>
        <dbReference type="SAM" id="Phobius"/>
    </source>
</evidence>
<evidence type="ECO:0000313" key="3">
    <source>
        <dbReference type="Proteomes" id="UP000007432"/>
    </source>
</evidence>
<sequence>MFRVDRVDRDCLILPWIDVKAPPEAPAFIIVPSAGVKYVEMALGWFFKLFFFVSTPFDVVIDFLFRVVFICLELDGRFLRFSSSLSDSDWLDCWLSAVSVSSRYDSEIVVGWVSSTNVFWVVFRSFICFMEPNSVRTSAIKSSPDFVNHFTKSVAWSKLNGVV</sequence>
<dbReference type="EMBL" id="AB042597">
    <property type="protein sequence ID" value="BAA96075.1"/>
    <property type="molecule type" value="Genomic_DNA"/>
</dbReference>
<gene>
    <name evidence="2" type="primary">orf4</name>
</gene>
<feature type="transmembrane region" description="Helical" evidence="1">
    <location>
        <begin position="49"/>
        <end position="72"/>
    </location>
</feature>
<keyword evidence="1" id="KW-1133">Transmembrane helix</keyword>
<accession>Q9JFY1</accession>
<keyword evidence="3" id="KW-1185">Reference proteome</keyword>
<keyword evidence="1" id="KW-0812">Transmembrane</keyword>
<dbReference type="Proteomes" id="UP000007432">
    <property type="component" value="Segment"/>
</dbReference>
<keyword evidence="1" id="KW-0472">Membrane</keyword>
<reference evidence="2 3" key="1">
    <citation type="submission" date="2000-05" db="EMBL/GenBank/DDBJ databases">
        <title>Complete nucleotide sequence and genome organization of a newly isolated Bombyx densovirus, which is clearly different in ORF structure from BmDNV previously reported.</title>
        <authorList>
            <person name="Nonaka K."/>
            <person name="Chiba T."/>
            <person name="Nakahara S."/>
            <person name="Kajiura Z."/>
            <person name="Nakagaki M."/>
        </authorList>
    </citation>
    <scope>NUCLEOTIDE SEQUENCE [LARGE SCALE GENOMIC DNA]</scope>
    <source>
        <strain evidence="3">Isolate Shinshu</strain>
    </source>
</reference>
<dbReference type="RefSeq" id="NP_694836.1">
    <property type="nucleotide sequence ID" value="NC_004287.1"/>
</dbReference>